<evidence type="ECO:0000256" key="4">
    <source>
        <dbReference type="SAM" id="MobiDB-lite"/>
    </source>
</evidence>
<dbReference type="AlphaFoldDB" id="A0A6J6P1S9"/>
<dbReference type="PANTHER" id="PTHR43856:SF1">
    <property type="entry name" value="MITOCHONDRIAL CARDIOLIPIN HYDROLASE"/>
    <property type="match status" value="1"/>
</dbReference>
<evidence type="ECO:0000256" key="1">
    <source>
        <dbReference type="ARBA" id="ARBA00022801"/>
    </source>
</evidence>
<dbReference type="Gene3D" id="3.30.870.10">
    <property type="entry name" value="Endonuclease Chain A"/>
    <property type="match status" value="1"/>
</dbReference>
<name>A0A6J6P1S9_9ZZZZ</name>
<dbReference type="SUPFAM" id="SSF56024">
    <property type="entry name" value="Phospholipase D/nuclease"/>
    <property type="match status" value="1"/>
</dbReference>
<sequence>MHLLRGAVASLVCCAAVLTMQPPMADASDSATPTSSRGPSTYIVREGVTLNSPLGTSETKRAILDKILGAIRHTRPGGTLKIMTWNFNSPEAVTALLGAQDRGVVVRVLMDANNNDEDTDNPVWRRLRAGLKANNPRNATFAEKSVAKTCQGSCRGGGGASHAKFFLFPRVGNFEKVLIQGSANLTTAAAANQWNEIFTYVGRAQIYDFAEAVFDEMWLDKPVPGPFRSFDSGKYGLVFSPLKGSDYVLDPVQDTLNKVRCYGAVDAGNERGRTIVRSAPDVIRGQRGMTAARRLKELWDGGCDVRLVYTVIGKDVKRYLSQQTGRGPLPMRHLVQDFNGDGDFDNYFHLKVLTVNGVIGKNTTAYYAINGSSNTSDGSTTSDENIGTFESKPITLRYEDFINYWFDNPPADGTSSERHAPVADPYVNVDLD</sequence>
<keyword evidence="1" id="KW-0378">Hydrolase</keyword>
<evidence type="ECO:0000256" key="2">
    <source>
        <dbReference type="ARBA" id="ARBA00022963"/>
    </source>
</evidence>
<organism evidence="6">
    <name type="scientific">freshwater metagenome</name>
    <dbReference type="NCBI Taxonomy" id="449393"/>
    <lineage>
        <taxon>unclassified sequences</taxon>
        <taxon>metagenomes</taxon>
        <taxon>ecological metagenomes</taxon>
    </lineage>
</organism>
<keyword evidence="3" id="KW-0443">Lipid metabolism</keyword>
<accession>A0A6J6P1S9</accession>
<dbReference type="EMBL" id="CAEZXR010000038">
    <property type="protein sequence ID" value="CAB4692252.1"/>
    <property type="molecule type" value="Genomic_DNA"/>
</dbReference>
<dbReference type="InterPro" id="IPR051406">
    <property type="entry name" value="PLD_domain"/>
</dbReference>
<evidence type="ECO:0000313" key="6">
    <source>
        <dbReference type="EMBL" id="CAB4692252.1"/>
    </source>
</evidence>
<dbReference type="GO" id="GO:0016042">
    <property type="term" value="P:lipid catabolic process"/>
    <property type="evidence" value="ECO:0007669"/>
    <property type="project" value="UniProtKB-KW"/>
</dbReference>
<dbReference type="PANTHER" id="PTHR43856">
    <property type="entry name" value="CARDIOLIPIN HYDROLASE"/>
    <property type="match status" value="1"/>
</dbReference>
<dbReference type="Pfam" id="PF13091">
    <property type="entry name" value="PLDc_2"/>
    <property type="match status" value="1"/>
</dbReference>
<proteinExistence type="predicted"/>
<keyword evidence="2" id="KW-0442">Lipid degradation</keyword>
<reference evidence="6" key="1">
    <citation type="submission" date="2020-05" db="EMBL/GenBank/DDBJ databases">
        <authorList>
            <person name="Chiriac C."/>
            <person name="Salcher M."/>
            <person name="Ghai R."/>
            <person name="Kavagutti S V."/>
        </authorList>
    </citation>
    <scope>NUCLEOTIDE SEQUENCE</scope>
</reference>
<dbReference type="InterPro" id="IPR025202">
    <property type="entry name" value="PLD-like_dom"/>
</dbReference>
<evidence type="ECO:0000259" key="5">
    <source>
        <dbReference type="Pfam" id="PF13091"/>
    </source>
</evidence>
<dbReference type="GO" id="GO:0016891">
    <property type="term" value="F:RNA endonuclease activity producing 5'-phosphomonoesters, hydrolytic mechanism"/>
    <property type="evidence" value="ECO:0007669"/>
    <property type="project" value="TreeGrafter"/>
</dbReference>
<feature type="region of interest" description="Disordered" evidence="4">
    <location>
        <begin position="413"/>
        <end position="432"/>
    </location>
</feature>
<evidence type="ECO:0000256" key="3">
    <source>
        <dbReference type="ARBA" id="ARBA00023098"/>
    </source>
</evidence>
<protein>
    <submittedName>
        <fullName evidence="6">Unannotated protein</fullName>
    </submittedName>
</protein>
<feature type="domain" description="Phospholipase D-like" evidence="5">
    <location>
        <begin position="78"/>
        <end position="218"/>
    </location>
</feature>
<gene>
    <name evidence="6" type="ORF">UFOPK2579_00483</name>
</gene>